<reference evidence="1" key="1">
    <citation type="journal article" date="2014" name="Int. J. Syst. Evol. Microbiol.">
        <title>Complete genome sequence of Corynebacterium casei LMG S-19264T (=DSM 44701T), isolated from a smear-ripened cheese.</title>
        <authorList>
            <consortium name="US DOE Joint Genome Institute (JGI-PGF)"/>
            <person name="Walter F."/>
            <person name="Albersmeier A."/>
            <person name="Kalinowski J."/>
            <person name="Ruckert C."/>
        </authorList>
    </citation>
    <scope>NUCLEOTIDE SEQUENCE</scope>
    <source>
        <strain evidence="1">JCM 14719</strain>
    </source>
</reference>
<protein>
    <recommendedName>
        <fullName evidence="3">Competence protein ComFB</fullName>
    </recommendedName>
</protein>
<keyword evidence="2" id="KW-1185">Reference proteome</keyword>
<reference evidence="1" key="2">
    <citation type="submission" date="2020-09" db="EMBL/GenBank/DDBJ databases">
        <authorList>
            <person name="Sun Q."/>
            <person name="Ohkuma M."/>
        </authorList>
    </citation>
    <scope>NUCLEOTIDE SEQUENCE</scope>
    <source>
        <strain evidence="1">JCM 14719</strain>
    </source>
</reference>
<dbReference type="Pfam" id="PF10719">
    <property type="entry name" value="ComFB"/>
    <property type="match status" value="1"/>
</dbReference>
<dbReference type="RefSeq" id="WP_054672838.1">
    <property type="nucleotide sequence ID" value="NZ_BMOF01000021.1"/>
</dbReference>
<evidence type="ECO:0000313" key="2">
    <source>
        <dbReference type="Proteomes" id="UP000637720"/>
    </source>
</evidence>
<dbReference type="EMBL" id="BMOF01000021">
    <property type="protein sequence ID" value="GGK00195.1"/>
    <property type="molecule type" value="Genomic_DNA"/>
</dbReference>
<dbReference type="Proteomes" id="UP000637720">
    <property type="component" value="Unassembled WGS sequence"/>
</dbReference>
<dbReference type="InterPro" id="IPR019657">
    <property type="entry name" value="ComFB"/>
</dbReference>
<name>A0A8J3BAQ5_9BACI</name>
<comment type="caution">
    <text evidence="1">The sequence shown here is derived from an EMBL/GenBank/DDBJ whole genome shotgun (WGS) entry which is preliminary data.</text>
</comment>
<evidence type="ECO:0000313" key="1">
    <source>
        <dbReference type="EMBL" id="GGK00195.1"/>
    </source>
</evidence>
<organism evidence="1 2">
    <name type="scientific">Calditerricola satsumensis</name>
    <dbReference type="NCBI Taxonomy" id="373054"/>
    <lineage>
        <taxon>Bacteria</taxon>
        <taxon>Bacillati</taxon>
        <taxon>Bacillota</taxon>
        <taxon>Bacilli</taxon>
        <taxon>Bacillales</taxon>
        <taxon>Bacillaceae</taxon>
        <taxon>Calditerricola</taxon>
    </lineage>
</organism>
<proteinExistence type="predicted"/>
<dbReference type="AlphaFoldDB" id="A0A8J3BAQ5"/>
<sequence length="95" mass="10582">MTVFNMMEILAKEILDRHWDHLGMPCSCATCRNDVLALLLNALPPRYVSTEKGQMFVKAAALNEQFRVDLLQELYRAARAVAARPSHPLAGENGA</sequence>
<evidence type="ECO:0008006" key="3">
    <source>
        <dbReference type="Google" id="ProtNLM"/>
    </source>
</evidence>
<accession>A0A8J3BAQ5</accession>
<gene>
    <name evidence="1" type="ORF">GCM10007043_12780</name>
</gene>